<gene>
    <name evidence="2" type="ordered locus">Caci_5023</name>
</gene>
<dbReference type="RefSeq" id="WP_015793612.1">
    <property type="nucleotide sequence ID" value="NC_013131.1"/>
</dbReference>
<dbReference type="InParanoid" id="C7Q4T5"/>
<proteinExistence type="predicted"/>
<organism evidence="2 3">
    <name type="scientific">Catenulispora acidiphila (strain DSM 44928 / JCM 14897 / NBRC 102108 / NRRL B-24433 / ID139908)</name>
    <dbReference type="NCBI Taxonomy" id="479433"/>
    <lineage>
        <taxon>Bacteria</taxon>
        <taxon>Bacillati</taxon>
        <taxon>Actinomycetota</taxon>
        <taxon>Actinomycetes</taxon>
        <taxon>Catenulisporales</taxon>
        <taxon>Catenulisporaceae</taxon>
        <taxon>Catenulispora</taxon>
    </lineage>
</organism>
<name>C7Q4T5_CATAD</name>
<dbReference type="STRING" id="479433.Caci_5023"/>
<reference evidence="2 3" key="1">
    <citation type="journal article" date="2009" name="Stand. Genomic Sci.">
        <title>Complete genome sequence of Catenulispora acidiphila type strain (ID 139908).</title>
        <authorList>
            <person name="Copeland A."/>
            <person name="Lapidus A."/>
            <person name="Glavina Del Rio T."/>
            <person name="Nolan M."/>
            <person name="Lucas S."/>
            <person name="Chen F."/>
            <person name="Tice H."/>
            <person name="Cheng J.F."/>
            <person name="Bruce D."/>
            <person name="Goodwin L."/>
            <person name="Pitluck S."/>
            <person name="Mikhailova N."/>
            <person name="Pati A."/>
            <person name="Ivanova N."/>
            <person name="Mavromatis K."/>
            <person name="Chen A."/>
            <person name="Palaniappan K."/>
            <person name="Chain P."/>
            <person name="Land M."/>
            <person name="Hauser L."/>
            <person name="Chang Y.J."/>
            <person name="Jeffries C.D."/>
            <person name="Chertkov O."/>
            <person name="Brettin T."/>
            <person name="Detter J.C."/>
            <person name="Han C."/>
            <person name="Ali Z."/>
            <person name="Tindall B.J."/>
            <person name="Goker M."/>
            <person name="Bristow J."/>
            <person name="Eisen J.A."/>
            <person name="Markowitz V."/>
            <person name="Hugenholtz P."/>
            <person name="Kyrpides N.C."/>
            <person name="Klenk H.P."/>
        </authorList>
    </citation>
    <scope>NUCLEOTIDE SEQUENCE [LARGE SCALE GENOMIC DNA]</scope>
    <source>
        <strain evidence="3">DSM 44928 / JCM 14897 / NBRC 102108 / NRRL B-24433 / ID139908</strain>
    </source>
</reference>
<evidence type="ECO:0000313" key="2">
    <source>
        <dbReference type="EMBL" id="ACU73883.1"/>
    </source>
</evidence>
<feature type="transmembrane region" description="Helical" evidence="1">
    <location>
        <begin position="12"/>
        <end position="34"/>
    </location>
</feature>
<dbReference type="HOGENOM" id="CLU_3150829_0_0_11"/>
<keyword evidence="1" id="KW-0472">Membrane</keyword>
<dbReference type="Proteomes" id="UP000000851">
    <property type="component" value="Chromosome"/>
</dbReference>
<accession>C7Q4T5</accession>
<dbReference type="AlphaFoldDB" id="C7Q4T5"/>
<protein>
    <submittedName>
        <fullName evidence="2">Uncharacterized protein</fullName>
    </submittedName>
</protein>
<keyword evidence="1" id="KW-1133">Transmembrane helix</keyword>
<evidence type="ECO:0000313" key="3">
    <source>
        <dbReference type="Proteomes" id="UP000000851"/>
    </source>
</evidence>
<sequence>MSHGQVRRVWGNATVGVGVVVGFQVWVMVGWVSVGSLARGVRRHIHEA</sequence>
<dbReference type="KEGG" id="cai:Caci_5023"/>
<dbReference type="EMBL" id="CP001700">
    <property type="protein sequence ID" value="ACU73883.1"/>
    <property type="molecule type" value="Genomic_DNA"/>
</dbReference>
<evidence type="ECO:0000256" key="1">
    <source>
        <dbReference type="SAM" id="Phobius"/>
    </source>
</evidence>
<keyword evidence="3" id="KW-1185">Reference proteome</keyword>
<keyword evidence="1" id="KW-0812">Transmembrane</keyword>